<accession>A0A1W1BF77</accession>
<proteinExistence type="predicted"/>
<protein>
    <submittedName>
        <fullName evidence="1">Uncharacterized protein</fullName>
    </submittedName>
</protein>
<reference evidence="1" key="1">
    <citation type="submission" date="2016-10" db="EMBL/GenBank/DDBJ databases">
        <authorList>
            <person name="de Groot N.N."/>
        </authorList>
    </citation>
    <scope>NUCLEOTIDE SEQUENCE</scope>
</reference>
<evidence type="ECO:0000313" key="1">
    <source>
        <dbReference type="EMBL" id="SFV52139.1"/>
    </source>
</evidence>
<sequence length="68" mass="8026">MAKKKKSIDLREKKVLFEMENEEFMLERFYPSNMSVDVVKLIDGKRAGVTNLPFAHLPKKIKQYIKPK</sequence>
<dbReference type="EMBL" id="FPHB01000020">
    <property type="protein sequence ID" value="SFV52139.1"/>
    <property type="molecule type" value="Genomic_DNA"/>
</dbReference>
<gene>
    <name evidence="1" type="ORF">MNB_SM-7-1216</name>
</gene>
<organism evidence="1">
    <name type="scientific">hydrothermal vent metagenome</name>
    <dbReference type="NCBI Taxonomy" id="652676"/>
    <lineage>
        <taxon>unclassified sequences</taxon>
        <taxon>metagenomes</taxon>
        <taxon>ecological metagenomes</taxon>
    </lineage>
</organism>
<name>A0A1W1BF77_9ZZZZ</name>
<dbReference type="AlphaFoldDB" id="A0A1W1BF77"/>